<dbReference type="Proteomes" id="UP000001127">
    <property type="component" value="Genome"/>
</dbReference>
<evidence type="ECO:0000313" key="2">
    <source>
        <dbReference type="Proteomes" id="UP000001127"/>
    </source>
</evidence>
<organism evidence="1 2">
    <name type="scientific">Listeria phage A511</name>
    <dbReference type="NCBI Taxonomy" id="2908169"/>
    <lineage>
        <taxon>Viruses</taxon>
        <taxon>Duplodnaviria</taxon>
        <taxon>Heunggongvirae</taxon>
        <taxon>Uroviricota</taxon>
        <taxon>Caudoviricetes</taxon>
        <taxon>Herelleviridae</taxon>
        <taxon>Jasinskavirinae</taxon>
        <taxon>Pecentumvirus</taxon>
        <taxon>Listeria phage A511</taxon>
    </lineage>
</organism>
<accession>A8AT86</accession>
<sequence>MCIRYTIRTRFSYTHSPALNQMRRNGHRSNRKGVEPFPSCAKESNIGLLLCYLV</sequence>
<protein>
    <submittedName>
        <fullName evidence="1">Gp62</fullName>
    </submittedName>
</protein>
<dbReference type="EMBL" id="DQ003638">
    <property type="protein sequence ID" value="AAY53033.1"/>
    <property type="molecule type" value="Genomic_DNA"/>
</dbReference>
<dbReference type="RefSeq" id="YP_001468632.1">
    <property type="nucleotide sequence ID" value="NC_009811.2"/>
</dbReference>
<dbReference type="KEGG" id="vg:5601508"/>
<reference evidence="1 2" key="1">
    <citation type="journal article" date="2008" name="J. Bacteriol.">
        <title>The terminally redundant, nonpermuted genome of Listeria bacteriophage A511: a model for the SPO1-like myoviruses of gram-positive bacteria.</title>
        <authorList>
            <person name="Klumpp J."/>
            <person name="Dorscht J."/>
            <person name="Lurz R."/>
            <person name="Bielmann R."/>
            <person name="Wieland M."/>
            <person name="Zimmer M."/>
            <person name="Calendar R."/>
            <person name="Loessner M.J."/>
        </authorList>
    </citation>
    <scope>NUCLEOTIDE SEQUENCE [LARGE SCALE GENOMIC DNA]</scope>
</reference>
<name>A8AT86_BPA51</name>
<evidence type="ECO:0000313" key="1">
    <source>
        <dbReference type="EMBL" id="AAY53033.1"/>
    </source>
</evidence>
<dbReference type="GeneID" id="5601508"/>
<keyword evidence="2" id="KW-1185">Reference proteome</keyword>
<proteinExistence type="predicted"/>